<sequence length="402" mass="44578">MPMHNGLLPREGFKADTVVRILGKTAFNPAFTLPLLLLARFTKKGENYSILHQKAFSRVKLLFYLGLVRWLSSWYSTGVVNNWQDDQYDWRGREVVLITGGSGGIGGNVVKFLSEKGVKVVVLDIQPLTYEARKSIPFIVVQTHQIRPSVLTFLAASNVHYFKCDITSPKEIAAVAKDIRSKVGYPTVLINNAGVARGKSILESSEKDIRFTFDVNSLAHYWIVKEFLPSLVENNHGMVVTVASIAAWVTVPNLVDYAASKHAALAFHEGLASELATRYRARKVRTVVVNQGYTRTPLFDGYSNAAPFLLPTLEPETVAEAIVRQVLSGKSGQVIAPALANGLSALASMPHWYQYGLRVDGHKIMKKWHGHQVVTDLEKFYGDKEKNGEVEGSTVLVPQESR</sequence>
<accession>A0ABR3Y4J1</accession>
<evidence type="ECO:0000256" key="1">
    <source>
        <dbReference type="ARBA" id="ARBA00006484"/>
    </source>
</evidence>
<dbReference type="PRINTS" id="PR00080">
    <property type="entry name" value="SDRFAMILY"/>
</dbReference>
<dbReference type="InterPro" id="IPR020904">
    <property type="entry name" value="Sc_DH/Rdtase_CS"/>
</dbReference>
<evidence type="ECO:0000256" key="4">
    <source>
        <dbReference type="RuleBase" id="RU000363"/>
    </source>
</evidence>
<name>A0ABR3Y4J1_9PEZI</name>
<dbReference type="PROSITE" id="PS00061">
    <property type="entry name" value="ADH_SHORT"/>
    <property type="match status" value="1"/>
</dbReference>
<dbReference type="CDD" id="cd05339">
    <property type="entry name" value="17beta-HSDXI-like_SDR_c"/>
    <property type="match status" value="1"/>
</dbReference>
<reference evidence="5 6" key="1">
    <citation type="journal article" date="2024" name="IMA Fungus">
        <title>IMA Genome - F19 : A genome assembly and annotation guide to empower mycologists, including annotated draft genome sequences of Ceratocystis pirilliformis, Diaporthe australafricana, Fusarium ophioides, Paecilomyces lecythidis, and Sporothrix stenoceras.</title>
        <authorList>
            <person name="Aylward J."/>
            <person name="Wilson A.M."/>
            <person name="Visagie C.M."/>
            <person name="Spraker J."/>
            <person name="Barnes I."/>
            <person name="Buitendag C."/>
            <person name="Ceriani C."/>
            <person name="Del Mar Angel L."/>
            <person name="du Plessis D."/>
            <person name="Fuchs T."/>
            <person name="Gasser K."/>
            <person name="Kramer D."/>
            <person name="Li W."/>
            <person name="Munsamy K."/>
            <person name="Piso A."/>
            <person name="Price J.L."/>
            <person name="Sonnekus B."/>
            <person name="Thomas C."/>
            <person name="van der Nest A."/>
            <person name="van Dijk A."/>
            <person name="van Heerden A."/>
            <person name="van Vuuren N."/>
            <person name="Yilmaz N."/>
            <person name="Duong T.A."/>
            <person name="van der Merwe N.A."/>
            <person name="Wingfield M.J."/>
            <person name="Wingfield B.D."/>
        </authorList>
    </citation>
    <scope>NUCLEOTIDE SEQUENCE [LARGE SCALE GENOMIC DNA]</scope>
    <source>
        <strain evidence="5 6">CMW 18300</strain>
    </source>
</reference>
<keyword evidence="6" id="KW-1185">Reference proteome</keyword>
<proteinExistence type="inferred from homology"/>
<dbReference type="Pfam" id="PF00106">
    <property type="entry name" value="adh_short"/>
    <property type="match status" value="1"/>
</dbReference>
<dbReference type="InterPro" id="IPR036291">
    <property type="entry name" value="NAD(P)-bd_dom_sf"/>
</dbReference>
<keyword evidence="3" id="KW-0560">Oxidoreductase</keyword>
<comment type="similarity">
    <text evidence="1 4">Belongs to the short-chain dehydrogenases/reductases (SDR) family.</text>
</comment>
<organism evidence="5 6">
    <name type="scientific">Diaporthe australafricana</name>
    <dbReference type="NCBI Taxonomy" id="127596"/>
    <lineage>
        <taxon>Eukaryota</taxon>
        <taxon>Fungi</taxon>
        <taxon>Dikarya</taxon>
        <taxon>Ascomycota</taxon>
        <taxon>Pezizomycotina</taxon>
        <taxon>Sordariomycetes</taxon>
        <taxon>Sordariomycetidae</taxon>
        <taxon>Diaporthales</taxon>
        <taxon>Diaporthaceae</taxon>
        <taxon>Diaporthe</taxon>
    </lineage>
</organism>
<dbReference type="Proteomes" id="UP001583177">
    <property type="component" value="Unassembled WGS sequence"/>
</dbReference>
<evidence type="ECO:0000313" key="6">
    <source>
        <dbReference type="Proteomes" id="UP001583177"/>
    </source>
</evidence>
<dbReference type="PRINTS" id="PR00081">
    <property type="entry name" value="GDHRDH"/>
</dbReference>
<dbReference type="PANTHER" id="PTHR24322">
    <property type="entry name" value="PKSB"/>
    <property type="match status" value="1"/>
</dbReference>
<dbReference type="PANTHER" id="PTHR24322:SF736">
    <property type="entry name" value="RETINOL DEHYDROGENASE 10"/>
    <property type="match status" value="1"/>
</dbReference>
<dbReference type="EMBL" id="JAWRVE010000002">
    <property type="protein sequence ID" value="KAL1883194.1"/>
    <property type="molecule type" value="Genomic_DNA"/>
</dbReference>
<gene>
    <name evidence="5" type="ORF">Daus18300_000252</name>
</gene>
<comment type="caution">
    <text evidence="5">The sequence shown here is derived from an EMBL/GenBank/DDBJ whole genome shotgun (WGS) entry which is preliminary data.</text>
</comment>
<evidence type="ECO:0000256" key="3">
    <source>
        <dbReference type="ARBA" id="ARBA00023002"/>
    </source>
</evidence>
<evidence type="ECO:0000256" key="2">
    <source>
        <dbReference type="ARBA" id="ARBA00022857"/>
    </source>
</evidence>
<protein>
    <submittedName>
        <fullName evidence="5">Uncharacterized protein</fullName>
    </submittedName>
</protein>
<dbReference type="Gene3D" id="3.40.50.720">
    <property type="entry name" value="NAD(P)-binding Rossmann-like Domain"/>
    <property type="match status" value="1"/>
</dbReference>
<keyword evidence="2" id="KW-0521">NADP</keyword>
<dbReference type="SUPFAM" id="SSF51735">
    <property type="entry name" value="NAD(P)-binding Rossmann-fold domains"/>
    <property type="match status" value="1"/>
</dbReference>
<evidence type="ECO:0000313" key="5">
    <source>
        <dbReference type="EMBL" id="KAL1883194.1"/>
    </source>
</evidence>
<dbReference type="InterPro" id="IPR002347">
    <property type="entry name" value="SDR_fam"/>
</dbReference>